<dbReference type="GO" id="GO:0005634">
    <property type="term" value="C:nucleus"/>
    <property type="evidence" value="ECO:0007669"/>
    <property type="project" value="UniProtKB-SubCell"/>
</dbReference>
<dbReference type="GO" id="GO:0006281">
    <property type="term" value="P:DNA repair"/>
    <property type="evidence" value="ECO:0007669"/>
    <property type="project" value="UniProtKB-KW"/>
</dbReference>
<feature type="compositionally biased region" description="Polar residues" evidence="15">
    <location>
        <begin position="71"/>
        <end position="85"/>
    </location>
</feature>
<dbReference type="GO" id="GO:0031047">
    <property type="term" value="P:regulatory ncRNA-mediated gene silencing"/>
    <property type="evidence" value="ECO:0007669"/>
    <property type="project" value="UniProtKB-KW"/>
</dbReference>
<evidence type="ECO:0000256" key="7">
    <source>
        <dbReference type="ARBA" id="ARBA00022801"/>
    </source>
</evidence>
<dbReference type="InterPro" id="IPR041006">
    <property type="entry name" value="Morc_S5"/>
</dbReference>
<dbReference type="GO" id="GO:0005524">
    <property type="term" value="F:ATP binding"/>
    <property type="evidence" value="ECO:0007669"/>
    <property type="project" value="UniProtKB-KW"/>
</dbReference>
<keyword evidence="9" id="KW-0156">Chromatin regulator</keyword>
<dbReference type="SUPFAM" id="SSF55874">
    <property type="entry name" value="ATPase domain of HSP90 chaperone/DNA topoisomerase II/histidine kinase"/>
    <property type="match status" value="1"/>
</dbReference>
<dbReference type="Proteomes" id="UP001188597">
    <property type="component" value="Unassembled WGS sequence"/>
</dbReference>
<dbReference type="GO" id="GO:0016887">
    <property type="term" value="F:ATP hydrolysis activity"/>
    <property type="evidence" value="ECO:0007669"/>
    <property type="project" value="InterPro"/>
</dbReference>
<keyword evidence="8" id="KW-0067">ATP-binding</keyword>
<dbReference type="Gene3D" id="3.30.565.10">
    <property type="entry name" value="Histidine kinase-like ATPase, C-terminal domain"/>
    <property type="match status" value="1"/>
</dbReference>
<gene>
    <name evidence="17" type="ORF">RJ639_032731</name>
</gene>
<evidence type="ECO:0000256" key="2">
    <source>
        <dbReference type="ARBA" id="ARBA00007845"/>
    </source>
</evidence>
<name>A0AA88WTZ0_9ASTE</name>
<organism evidence="17 18">
    <name type="scientific">Escallonia herrerae</name>
    <dbReference type="NCBI Taxonomy" id="1293975"/>
    <lineage>
        <taxon>Eukaryota</taxon>
        <taxon>Viridiplantae</taxon>
        <taxon>Streptophyta</taxon>
        <taxon>Embryophyta</taxon>
        <taxon>Tracheophyta</taxon>
        <taxon>Spermatophyta</taxon>
        <taxon>Magnoliopsida</taxon>
        <taxon>eudicotyledons</taxon>
        <taxon>Gunneridae</taxon>
        <taxon>Pentapetalae</taxon>
        <taxon>asterids</taxon>
        <taxon>campanulids</taxon>
        <taxon>Escalloniales</taxon>
        <taxon>Escalloniaceae</taxon>
        <taxon>Escallonia</taxon>
    </lineage>
</organism>
<proteinExistence type="inferred from homology"/>
<feature type="domain" description="Morc S5" evidence="16">
    <location>
        <begin position="377"/>
        <end position="515"/>
    </location>
</feature>
<dbReference type="InterPro" id="IPR045261">
    <property type="entry name" value="MORC_ATPase"/>
</dbReference>
<dbReference type="GO" id="GO:0006325">
    <property type="term" value="P:chromatin organization"/>
    <property type="evidence" value="ECO:0007669"/>
    <property type="project" value="UniProtKB-KW"/>
</dbReference>
<dbReference type="Pfam" id="PF17942">
    <property type="entry name" value="Morc6_S5"/>
    <property type="match status" value="1"/>
</dbReference>
<evidence type="ECO:0000256" key="4">
    <source>
        <dbReference type="ARBA" id="ARBA00022741"/>
    </source>
</evidence>
<evidence type="ECO:0000256" key="10">
    <source>
        <dbReference type="ARBA" id="ARBA00023054"/>
    </source>
</evidence>
<sequence>MSSRDIVDLSSDDDPGEVEVKAVKLERDFVKLEPGLIGISIQQKDCHTTDRGRSNKYNSYGRRKESEDNRSSSLSGTSVLDQEQSPIDDASLPSTSSIGSAPLCRQFWKAGNYENGLTPKSTLKNGTSYLHIHPKFLHSNATSHKWAFGAIAELLDNAVDEIQNGATFVIVDKMPTPRNGSQALLIQDDGGGMDPEAMRRCLSFGFSDKKSKSAIGQYGNGFKTSSMRLGADVIVFSRHKKRILTQSVGLLSYTFLTQTGHNRIVVPMVNYELNTSTGTWDTPHWYSKESLASNLSILLQWSPFSTEEKLLKQFDDIGSHGTKVIIYNLWLNDVGTTELDFETDPEDIRIAGGAGSTEKVGSRMAVSGQHIGNRLRYSLRAYLSVLYLRLPESFCILLRGRVLEYHNIANDLKFPEFILYRPQSGGSAEGSVVTTIGFLKEAPNVNIHGFNVYHKNRLILPFWPVVSYSDSRGRGVVGVLEANFVEPTHNKQDFEKTSVFQKLEGRLKEMTLEYWDYHCGLIGYQVKRKAKVSQGSSDCGPHHGSHQPVVLSRSFSAAASFKSGNSTPRSLQSDHERKYLKRKEYDYLEEPEKVKHKASIDPNTNDTGVDLAVQPGIATGNQSNDQEALNLIQENKKLLEQCLEYENREVELKTKVMQLRTELGEAQGEYARLLAESQQLENVKLEK</sequence>
<dbReference type="InterPro" id="IPR036890">
    <property type="entry name" value="HATPase_C_sf"/>
</dbReference>
<feature type="compositionally biased region" description="Basic and acidic residues" evidence="15">
    <location>
        <begin position="44"/>
        <end position="53"/>
    </location>
</feature>
<dbReference type="GO" id="GO:0031349">
    <property type="term" value="P:positive regulation of defense response"/>
    <property type="evidence" value="ECO:0007669"/>
    <property type="project" value="UniProtKB-ARBA"/>
</dbReference>
<feature type="region of interest" description="Disordered" evidence="15">
    <location>
        <begin position="41"/>
        <end position="95"/>
    </location>
</feature>
<keyword evidence="13" id="KW-0539">Nucleus</keyword>
<evidence type="ECO:0000256" key="3">
    <source>
        <dbReference type="ARBA" id="ARBA00022722"/>
    </source>
</evidence>
<evidence type="ECO:0000256" key="11">
    <source>
        <dbReference type="ARBA" id="ARBA00023158"/>
    </source>
</evidence>
<dbReference type="EMBL" id="JAVXUP010000232">
    <property type="protein sequence ID" value="KAK3033502.1"/>
    <property type="molecule type" value="Genomic_DNA"/>
</dbReference>
<feature type="coiled-coil region" evidence="14">
    <location>
        <begin position="628"/>
        <end position="683"/>
    </location>
</feature>
<reference evidence="17" key="1">
    <citation type="submission" date="2022-12" db="EMBL/GenBank/DDBJ databases">
        <title>Draft genome assemblies for two species of Escallonia (Escalloniales).</title>
        <authorList>
            <person name="Chanderbali A."/>
            <person name="Dervinis C."/>
            <person name="Anghel I."/>
            <person name="Soltis D."/>
            <person name="Soltis P."/>
            <person name="Zapata F."/>
        </authorList>
    </citation>
    <scope>NUCLEOTIDE SEQUENCE</scope>
    <source>
        <strain evidence="17">UCBG64.0493</strain>
        <tissue evidence="17">Leaf</tissue>
    </source>
</reference>
<evidence type="ECO:0000256" key="8">
    <source>
        <dbReference type="ARBA" id="ARBA00022840"/>
    </source>
</evidence>
<evidence type="ECO:0000259" key="16">
    <source>
        <dbReference type="Pfam" id="PF17942"/>
    </source>
</evidence>
<dbReference type="Pfam" id="PF13589">
    <property type="entry name" value="HATPase_c_3"/>
    <property type="match status" value="1"/>
</dbReference>
<evidence type="ECO:0000256" key="13">
    <source>
        <dbReference type="ARBA" id="ARBA00023242"/>
    </source>
</evidence>
<evidence type="ECO:0000256" key="12">
    <source>
        <dbReference type="ARBA" id="ARBA00023204"/>
    </source>
</evidence>
<protein>
    <recommendedName>
        <fullName evidence="16">Morc S5 domain-containing protein</fullName>
    </recommendedName>
</protein>
<evidence type="ECO:0000256" key="15">
    <source>
        <dbReference type="SAM" id="MobiDB-lite"/>
    </source>
</evidence>
<keyword evidence="3" id="KW-0540">Nuclease</keyword>
<keyword evidence="6" id="KW-0227">DNA damage</keyword>
<comment type="similarity">
    <text evidence="2">Belongs to the MORC ATPase protein family.</text>
</comment>
<keyword evidence="4" id="KW-0547">Nucleotide-binding</keyword>
<evidence type="ECO:0000256" key="6">
    <source>
        <dbReference type="ARBA" id="ARBA00022763"/>
    </source>
</evidence>
<keyword evidence="5" id="KW-0255">Endonuclease</keyword>
<dbReference type="AlphaFoldDB" id="A0AA88WTZ0"/>
<evidence type="ECO:0000313" key="17">
    <source>
        <dbReference type="EMBL" id="KAK3033502.1"/>
    </source>
</evidence>
<feature type="non-terminal residue" evidence="17">
    <location>
        <position position="1"/>
    </location>
</feature>
<keyword evidence="12" id="KW-0234">DNA repair</keyword>
<comment type="subcellular location">
    <subcellularLocation>
        <location evidence="1">Nucleus</location>
    </subcellularLocation>
</comment>
<evidence type="ECO:0000256" key="14">
    <source>
        <dbReference type="SAM" id="Coils"/>
    </source>
</evidence>
<evidence type="ECO:0000313" key="18">
    <source>
        <dbReference type="Proteomes" id="UP001188597"/>
    </source>
</evidence>
<comment type="caution">
    <text evidence="17">The sequence shown here is derived from an EMBL/GenBank/DDBJ whole genome shotgun (WGS) entry which is preliminary data.</text>
</comment>
<keyword evidence="18" id="KW-1185">Reference proteome</keyword>
<dbReference type="FunFam" id="3.30.565.10:FF:000075">
    <property type="entry name" value="MORC family CW-type zinc finger protein 4"/>
    <property type="match status" value="1"/>
</dbReference>
<evidence type="ECO:0000256" key="1">
    <source>
        <dbReference type="ARBA" id="ARBA00004123"/>
    </source>
</evidence>
<keyword evidence="11" id="KW-0943">RNA-mediated gene silencing</keyword>
<accession>A0AA88WTZ0</accession>
<keyword evidence="10 14" id="KW-0175">Coiled coil</keyword>
<evidence type="ECO:0000256" key="9">
    <source>
        <dbReference type="ARBA" id="ARBA00022853"/>
    </source>
</evidence>
<evidence type="ECO:0000256" key="5">
    <source>
        <dbReference type="ARBA" id="ARBA00022759"/>
    </source>
</evidence>
<dbReference type="PANTHER" id="PTHR23336:SF44">
    <property type="entry name" value="PROTEIN MICRORCHIDIA 6"/>
    <property type="match status" value="1"/>
</dbReference>
<keyword evidence="7" id="KW-0378">Hydrolase</keyword>
<dbReference type="PANTHER" id="PTHR23336">
    <property type="entry name" value="ZINC FINGER CW-TYPE COILED-COIL DOMAIN PROTEIN 3"/>
    <property type="match status" value="1"/>
</dbReference>
<dbReference type="GO" id="GO:0004519">
    <property type="term" value="F:endonuclease activity"/>
    <property type="evidence" value="ECO:0007669"/>
    <property type="project" value="UniProtKB-KW"/>
</dbReference>